<sequence>MVSSLASHMSPVNQVSAADQVAAATSAPNPTVAADVRLAAQNSVAHVPENIAQTIANIPSVEYEAINKTSDAFENSGNWWLYIPTNVVGFDQQDKEKLEGLTLLMVPIPLVAQANYDQWWLSLAANAPMTPNCTGIPGPCSDVFYFDQYGTVPTWQLVLGYTFPEIRNTIDPDHDTYTTPEGKVVHIQPDWSGKTYKLDPWGPQRAIWETLTQKPTGYRAAPTIDQWAKSFQRLGNAMWIGLNPNVEGTYCLPCQLGGTVGAPDSLPKQYLFGNYYTFFDFGQPHTRHDWVYNRPDYDETKREDWVEVRNGWDPKVQQELIADARAATTPQALRDSTDEFFRTMDAIGKELDKNIAVNIEGLQKAFGVTLQSGQQLLDDIGDSFSPRGTRTAEPAAVASKNPGPAAPTHTAAASHVASPSTGSSTERTVANTPAVVTPSTSAASAPTPAADPVGSQIAQFEKAARDFLAPLTGTPTAAPSPGAHAAVADVTSVGKHRASGGAHRAAS</sequence>
<evidence type="ECO:0000313" key="2">
    <source>
        <dbReference type="EMBL" id="GAB33139.1"/>
    </source>
</evidence>
<dbReference type="RefSeq" id="WP_007237398.1">
    <property type="nucleotide sequence ID" value="NZ_BAFB01000046.1"/>
</dbReference>
<keyword evidence="3" id="KW-1185">Reference proteome</keyword>
<dbReference type="OrthoDB" id="4371679at2"/>
<dbReference type="STRING" id="1108044.GOOTI_046_00120"/>
<comment type="caution">
    <text evidence="2">The sequence shown here is derived from an EMBL/GenBank/DDBJ whole genome shotgun (WGS) entry which is preliminary data.</text>
</comment>
<feature type="compositionally biased region" description="Low complexity" evidence="1">
    <location>
        <begin position="435"/>
        <end position="450"/>
    </location>
</feature>
<organism evidence="2 3">
    <name type="scientific">Gordonia otitidis (strain DSM 44809 / CCUG 52243 / JCM 12355 / NBRC 100426 / IFM 10032)</name>
    <dbReference type="NCBI Taxonomy" id="1108044"/>
    <lineage>
        <taxon>Bacteria</taxon>
        <taxon>Bacillati</taxon>
        <taxon>Actinomycetota</taxon>
        <taxon>Actinomycetes</taxon>
        <taxon>Mycobacteriales</taxon>
        <taxon>Gordoniaceae</taxon>
        <taxon>Gordonia</taxon>
    </lineage>
</organism>
<dbReference type="Proteomes" id="UP000005038">
    <property type="component" value="Unassembled WGS sequence"/>
</dbReference>
<protein>
    <submittedName>
        <fullName evidence="2">Uncharacterized protein</fullName>
    </submittedName>
</protein>
<feature type="region of interest" description="Disordered" evidence="1">
    <location>
        <begin position="435"/>
        <end position="454"/>
    </location>
</feature>
<gene>
    <name evidence="2" type="ORF">GOOTI_046_00120</name>
</gene>
<evidence type="ECO:0000313" key="3">
    <source>
        <dbReference type="Proteomes" id="UP000005038"/>
    </source>
</evidence>
<proteinExistence type="predicted"/>
<feature type="compositionally biased region" description="Low complexity" evidence="1">
    <location>
        <begin position="406"/>
        <end position="421"/>
    </location>
</feature>
<reference evidence="2" key="1">
    <citation type="submission" date="2012-02" db="EMBL/GenBank/DDBJ databases">
        <title>Whole genome shotgun sequence of Gordonia otitidis NBRC 100426.</title>
        <authorList>
            <person name="Yoshida I."/>
            <person name="Hosoyama A."/>
            <person name="Tsuchikane K."/>
            <person name="Katsumata H."/>
            <person name="Yamazaki S."/>
            <person name="Fujita N."/>
        </authorList>
    </citation>
    <scope>NUCLEOTIDE SEQUENCE [LARGE SCALE GENOMIC DNA]</scope>
    <source>
        <strain evidence="2">NBRC 100426</strain>
    </source>
</reference>
<feature type="region of interest" description="Disordered" evidence="1">
    <location>
        <begin position="379"/>
        <end position="428"/>
    </location>
</feature>
<dbReference type="AlphaFoldDB" id="H5TI31"/>
<accession>H5TI31</accession>
<name>H5TI31_GORO1</name>
<dbReference type="EMBL" id="BAFB01000046">
    <property type="protein sequence ID" value="GAB33139.1"/>
    <property type="molecule type" value="Genomic_DNA"/>
</dbReference>
<evidence type="ECO:0000256" key="1">
    <source>
        <dbReference type="SAM" id="MobiDB-lite"/>
    </source>
</evidence>